<dbReference type="AlphaFoldDB" id="A0A1I0EDU5"/>
<evidence type="ECO:0000313" key="3">
    <source>
        <dbReference type="Proteomes" id="UP000199308"/>
    </source>
</evidence>
<dbReference type="Proteomes" id="UP000199308">
    <property type="component" value="Unassembled WGS sequence"/>
</dbReference>
<evidence type="ECO:0000313" key="2">
    <source>
        <dbReference type="EMBL" id="SET42617.1"/>
    </source>
</evidence>
<keyword evidence="1" id="KW-0812">Transmembrane</keyword>
<dbReference type="EMBL" id="FOHK01000007">
    <property type="protein sequence ID" value="SET42617.1"/>
    <property type="molecule type" value="Genomic_DNA"/>
</dbReference>
<evidence type="ECO:0000256" key="1">
    <source>
        <dbReference type="SAM" id="Phobius"/>
    </source>
</evidence>
<dbReference type="Pfam" id="PF11381">
    <property type="entry name" value="DUF3185"/>
    <property type="match status" value="1"/>
</dbReference>
<keyword evidence="1" id="KW-1133">Transmembrane helix</keyword>
<keyword evidence="3" id="KW-1185">Reference proteome</keyword>
<dbReference type="STRING" id="349064.SAMN05660429_01810"/>
<organism evidence="2 3">
    <name type="scientific">Thalassotalea agarivorans</name>
    <name type="common">Thalassomonas agarivorans</name>
    <dbReference type="NCBI Taxonomy" id="349064"/>
    <lineage>
        <taxon>Bacteria</taxon>
        <taxon>Pseudomonadati</taxon>
        <taxon>Pseudomonadota</taxon>
        <taxon>Gammaproteobacteria</taxon>
        <taxon>Alteromonadales</taxon>
        <taxon>Colwelliaceae</taxon>
        <taxon>Thalassotalea</taxon>
    </lineage>
</organism>
<reference evidence="2 3" key="1">
    <citation type="submission" date="2016-10" db="EMBL/GenBank/DDBJ databases">
        <authorList>
            <person name="de Groot N.N."/>
        </authorList>
    </citation>
    <scope>NUCLEOTIDE SEQUENCE [LARGE SCALE GENOMIC DNA]</scope>
    <source>
        <strain evidence="2 3">DSM 19706</strain>
    </source>
</reference>
<accession>A0A1I0EDU5</accession>
<name>A0A1I0EDU5_THASX</name>
<protein>
    <submittedName>
        <fullName evidence="2">Uncharacterized protein</fullName>
    </submittedName>
</protein>
<dbReference type="RefSeq" id="WP_093329423.1">
    <property type="nucleotide sequence ID" value="NZ_AP027363.1"/>
</dbReference>
<keyword evidence="1" id="KW-0472">Membrane</keyword>
<dbReference type="InterPro" id="IPR021521">
    <property type="entry name" value="DUF3185"/>
</dbReference>
<feature type="transmembrane region" description="Helical" evidence="1">
    <location>
        <begin position="5"/>
        <end position="22"/>
    </location>
</feature>
<proteinExistence type="predicted"/>
<feature type="transmembrane region" description="Helical" evidence="1">
    <location>
        <begin position="42"/>
        <end position="60"/>
    </location>
</feature>
<sequence length="63" mass="6758">MNKRVIGIILIIVGVALAYWGYDLYESAGSQMTRAFDGDAPLEAWAAMIGGILLVLFGIGKVK</sequence>
<gene>
    <name evidence="2" type="ORF">SAMN05660429_01810</name>
</gene>
<dbReference type="OrthoDB" id="5740556at2"/>